<name>A0A0F9S5F8_9ZZZZ</name>
<dbReference type="EMBL" id="LAZR01002872">
    <property type="protein sequence ID" value="KKN24583.1"/>
    <property type="molecule type" value="Genomic_DNA"/>
</dbReference>
<proteinExistence type="predicted"/>
<reference evidence="1" key="1">
    <citation type="journal article" date="2015" name="Nature">
        <title>Complex archaea that bridge the gap between prokaryotes and eukaryotes.</title>
        <authorList>
            <person name="Spang A."/>
            <person name="Saw J.H."/>
            <person name="Jorgensen S.L."/>
            <person name="Zaremba-Niedzwiedzka K."/>
            <person name="Martijn J."/>
            <person name="Lind A.E."/>
            <person name="van Eijk R."/>
            <person name="Schleper C."/>
            <person name="Guy L."/>
            <person name="Ettema T.J."/>
        </authorList>
    </citation>
    <scope>NUCLEOTIDE SEQUENCE</scope>
</reference>
<accession>A0A0F9S5F8</accession>
<organism evidence="1">
    <name type="scientific">marine sediment metagenome</name>
    <dbReference type="NCBI Taxonomy" id="412755"/>
    <lineage>
        <taxon>unclassified sequences</taxon>
        <taxon>metagenomes</taxon>
        <taxon>ecological metagenomes</taxon>
    </lineage>
</organism>
<sequence>MRLVPGEFLSELGGQVTVSLEAVAHSMSGSMVIFDGDRIMVYRGLRGSDIDVLPPGVVSSIKKVRKEHIYAQLVEMLRIEFYNGSFATLILHEQRPDPIDDEDLQEFRARCVMIHDL</sequence>
<comment type="caution">
    <text evidence="1">The sequence shown here is derived from an EMBL/GenBank/DDBJ whole genome shotgun (WGS) entry which is preliminary data.</text>
</comment>
<protein>
    <submittedName>
        <fullName evidence="1">Uncharacterized protein</fullName>
    </submittedName>
</protein>
<gene>
    <name evidence="1" type="ORF">LCGC14_0893370</name>
</gene>
<dbReference type="AlphaFoldDB" id="A0A0F9S5F8"/>
<evidence type="ECO:0000313" key="1">
    <source>
        <dbReference type="EMBL" id="KKN24583.1"/>
    </source>
</evidence>